<organism evidence="1 2">
    <name type="scientific">Medicago truncatula</name>
    <name type="common">Barrel medic</name>
    <name type="synonym">Medicago tribuloides</name>
    <dbReference type="NCBI Taxonomy" id="3880"/>
    <lineage>
        <taxon>Eukaryota</taxon>
        <taxon>Viridiplantae</taxon>
        <taxon>Streptophyta</taxon>
        <taxon>Embryophyta</taxon>
        <taxon>Tracheophyta</taxon>
        <taxon>Spermatophyta</taxon>
        <taxon>Magnoliopsida</taxon>
        <taxon>eudicotyledons</taxon>
        <taxon>Gunneridae</taxon>
        <taxon>Pentapetalae</taxon>
        <taxon>rosids</taxon>
        <taxon>fabids</taxon>
        <taxon>Fabales</taxon>
        <taxon>Fabaceae</taxon>
        <taxon>Papilionoideae</taxon>
        <taxon>50 kb inversion clade</taxon>
        <taxon>NPAAA clade</taxon>
        <taxon>Hologalegina</taxon>
        <taxon>IRL clade</taxon>
        <taxon>Trifolieae</taxon>
        <taxon>Medicago</taxon>
    </lineage>
</organism>
<reference evidence="2" key="1">
    <citation type="journal article" date="2018" name="Nat. Plants">
        <title>Whole-genome landscape of Medicago truncatula symbiotic genes.</title>
        <authorList>
            <person name="Pecrix Y."/>
            <person name="Staton S.E."/>
            <person name="Sallet E."/>
            <person name="Lelandais-Briere C."/>
            <person name="Moreau S."/>
            <person name="Carrere S."/>
            <person name="Blein T."/>
            <person name="Jardinaud M.F."/>
            <person name="Latrasse D."/>
            <person name="Zouine M."/>
            <person name="Zahm M."/>
            <person name="Kreplak J."/>
            <person name="Mayjonade B."/>
            <person name="Satge C."/>
            <person name="Perez M."/>
            <person name="Cauet S."/>
            <person name="Marande W."/>
            <person name="Chantry-Darmon C."/>
            <person name="Lopez-Roques C."/>
            <person name="Bouchez O."/>
            <person name="Berard A."/>
            <person name="Debelle F."/>
            <person name="Munos S."/>
            <person name="Bendahmane A."/>
            <person name="Berges H."/>
            <person name="Niebel A."/>
            <person name="Buitink J."/>
            <person name="Frugier F."/>
            <person name="Benhamed M."/>
            <person name="Crespi M."/>
            <person name="Gouzy J."/>
            <person name="Gamas P."/>
        </authorList>
    </citation>
    <scope>NUCLEOTIDE SEQUENCE [LARGE SCALE GENOMIC DNA]</scope>
    <source>
        <strain evidence="2">cv. Jemalong A17</strain>
    </source>
</reference>
<comment type="caution">
    <text evidence="1">The sequence shown here is derived from an EMBL/GenBank/DDBJ whole genome shotgun (WGS) entry which is preliminary data.</text>
</comment>
<dbReference type="EMBL" id="PSQE01000006">
    <property type="protein sequence ID" value="RHN52059.1"/>
    <property type="molecule type" value="Genomic_DNA"/>
</dbReference>
<dbReference type="AlphaFoldDB" id="A0A396HFH0"/>
<dbReference type="Gramene" id="rna36676">
    <property type="protein sequence ID" value="RHN52059.1"/>
    <property type="gene ID" value="gene36676"/>
</dbReference>
<protein>
    <submittedName>
        <fullName evidence="1">Uncharacterized protein</fullName>
    </submittedName>
</protein>
<dbReference type="Proteomes" id="UP000265566">
    <property type="component" value="Chromosome 6"/>
</dbReference>
<sequence length="57" mass="6282">MLCKRDGTTTQPLYAASTTATSTSQANGVEVYDAIHNIDLTVREKNNFGSQTLRYDL</sequence>
<name>A0A396HFH0_MEDTR</name>
<accession>A0A396HFH0</accession>
<evidence type="ECO:0000313" key="1">
    <source>
        <dbReference type="EMBL" id="RHN52059.1"/>
    </source>
</evidence>
<gene>
    <name evidence="1" type="ORF">MtrunA17_Chr6g0476251</name>
</gene>
<proteinExistence type="predicted"/>
<evidence type="ECO:0000313" key="2">
    <source>
        <dbReference type="Proteomes" id="UP000265566"/>
    </source>
</evidence>